<keyword evidence="9" id="KW-1185">Reference proteome</keyword>
<evidence type="ECO:0000313" key="9">
    <source>
        <dbReference type="Proteomes" id="UP000730482"/>
    </source>
</evidence>
<dbReference type="Gene3D" id="3.30.930.10">
    <property type="entry name" value="Bira Bifunctional Protein, Domain 2"/>
    <property type="match status" value="1"/>
</dbReference>
<evidence type="ECO:0000256" key="4">
    <source>
        <dbReference type="ARBA" id="ARBA00022917"/>
    </source>
</evidence>
<dbReference type="InterPro" id="IPR006195">
    <property type="entry name" value="aa-tRNA-synth_II"/>
</dbReference>
<keyword evidence="3" id="KW-0067">ATP-binding</keyword>
<dbReference type="InterPro" id="IPR004364">
    <property type="entry name" value="Aa-tRNA-synt_II"/>
</dbReference>
<gene>
    <name evidence="8" type="ORF">KGQ19_13310</name>
</gene>
<name>A0ABS5KP88_9ACTN</name>
<dbReference type="PANTHER" id="PTHR22594">
    <property type="entry name" value="ASPARTYL/LYSYL-TRNA SYNTHETASE"/>
    <property type="match status" value="1"/>
</dbReference>
<dbReference type="EMBL" id="JAAFYZ010000036">
    <property type="protein sequence ID" value="MBS2547844.1"/>
    <property type="molecule type" value="Genomic_DNA"/>
</dbReference>
<dbReference type="RefSeq" id="WP_212009425.1">
    <property type="nucleotide sequence ID" value="NZ_JAAFYZ010000036.1"/>
</dbReference>
<evidence type="ECO:0000256" key="1">
    <source>
        <dbReference type="ARBA" id="ARBA00022598"/>
    </source>
</evidence>
<keyword evidence="4" id="KW-0648">Protein biosynthesis</keyword>
<keyword evidence="1" id="KW-0436">Ligase</keyword>
<proteinExistence type="predicted"/>
<dbReference type="Proteomes" id="UP000730482">
    <property type="component" value="Unassembled WGS sequence"/>
</dbReference>
<protein>
    <recommendedName>
        <fullName evidence="7">Aminoacyl-transfer RNA synthetases class-II family profile domain-containing protein</fullName>
    </recommendedName>
</protein>
<accession>A0ABS5KP88</accession>
<feature type="domain" description="Aminoacyl-transfer RNA synthetases class-II family profile" evidence="7">
    <location>
        <begin position="119"/>
        <end position="345"/>
    </location>
</feature>
<evidence type="ECO:0000256" key="5">
    <source>
        <dbReference type="ARBA" id="ARBA00023146"/>
    </source>
</evidence>
<comment type="caution">
    <text evidence="8">The sequence shown here is derived from an EMBL/GenBank/DDBJ whole genome shotgun (WGS) entry which is preliminary data.</text>
</comment>
<reference evidence="8 9" key="1">
    <citation type="submission" date="2020-02" db="EMBL/GenBank/DDBJ databases">
        <title>Acidophilic actinobacteria isolated from forest soil.</title>
        <authorList>
            <person name="Golinska P."/>
        </authorList>
    </citation>
    <scope>NUCLEOTIDE SEQUENCE [LARGE SCALE GENOMIC DNA]</scope>
    <source>
        <strain evidence="8 9">NL8</strain>
    </source>
</reference>
<dbReference type="InterPro" id="IPR045864">
    <property type="entry name" value="aa-tRNA-synth_II/BPL/LPL"/>
</dbReference>
<evidence type="ECO:0000313" key="8">
    <source>
        <dbReference type="EMBL" id="MBS2547844.1"/>
    </source>
</evidence>
<keyword evidence="2" id="KW-0547">Nucleotide-binding</keyword>
<feature type="region of interest" description="Disordered" evidence="6">
    <location>
        <begin position="1"/>
        <end position="21"/>
    </location>
</feature>
<evidence type="ECO:0000256" key="6">
    <source>
        <dbReference type="SAM" id="MobiDB-lite"/>
    </source>
</evidence>
<organism evidence="8 9">
    <name type="scientific">Catenulispora pinistramenti</name>
    <dbReference type="NCBI Taxonomy" id="2705254"/>
    <lineage>
        <taxon>Bacteria</taxon>
        <taxon>Bacillati</taxon>
        <taxon>Actinomycetota</taxon>
        <taxon>Actinomycetes</taxon>
        <taxon>Catenulisporales</taxon>
        <taxon>Catenulisporaceae</taxon>
        <taxon>Catenulispora</taxon>
    </lineage>
</organism>
<dbReference type="Pfam" id="PF00152">
    <property type="entry name" value="tRNA-synt_2"/>
    <property type="match status" value="1"/>
</dbReference>
<evidence type="ECO:0000256" key="2">
    <source>
        <dbReference type="ARBA" id="ARBA00022741"/>
    </source>
</evidence>
<evidence type="ECO:0000259" key="7">
    <source>
        <dbReference type="PROSITE" id="PS50862"/>
    </source>
</evidence>
<dbReference type="PANTHER" id="PTHR22594:SF34">
    <property type="entry name" value="ASPARAGINE--TRNA LIGASE, MITOCHONDRIAL-RELATED"/>
    <property type="match status" value="1"/>
</dbReference>
<dbReference type="SUPFAM" id="SSF55681">
    <property type="entry name" value="Class II aaRS and biotin synthetases"/>
    <property type="match status" value="1"/>
</dbReference>
<evidence type="ECO:0000256" key="3">
    <source>
        <dbReference type="ARBA" id="ARBA00022840"/>
    </source>
</evidence>
<sequence>MTPAAPVKLADPAPSTQRRETDPAQRYLAILNDPLYSCLVGLQDLVSYETALFWRARQVRTLHLPITTGSISSPMGLGSDSSPVKIDMFGVPTYLADSMQFMLEYGCRLTGDGCYYVMPSFRGEQADATHLSQFFHSEAEIPGGLDEVIAVADEYVRHLAAAVLEHLPAEVAASAGGTDHIEQFLASPSACMTFEEALHALDGDPTCFQTHEGWRTITRSGERRLIELYGPGVWLTHHDQLSVPFYQAVDDTGEQALNADLLLGPGEVIGCGERHTLASDVRTALRAHSVPESDYQWYVDMKDHRPLHTSGFGMGVERFLMWVLRRSDIRDLQLVERYNGQITVP</sequence>
<dbReference type="PROSITE" id="PS50862">
    <property type="entry name" value="AA_TRNA_LIGASE_II"/>
    <property type="match status" value="1"/>
</dbReference>
<keyword evidence="5" id="KW-0030">Aminoacyl-tRNA synthetase</keyword>